<proteinExistence type="inferred from homology"/>
<dbReference type="InterPro" id="IPR051487">
    <property type="entry name" value="Ser/Thr_Proteases_Immune/Dev"/>
</dbReference>
<dbReference type="InterPro" id="IPR043504">
    <property type="entry name" value="Peptidase_S1_PA_chymotrypsin"/>
</dbReference>
<dbReference type="Gene3D" id="2.40.10.10">
    <property type="entry name" value="Trypsin-like serine proteases"/>
    <property type="match status" value="1"/>
</dbReference>
<dbReference type="InterPro" id="IPR018114">
    <property type="entry name" value="TRYPSIN_HIS"/>
</dbReference>
<evidence type="ECO:0000259" key="6">
    <source>
        <dbReference type="PROSITE" id="PS50240"/>
    </source>
</evidence>
<dbReference type="PROSITE" id="PS50240">
    <property type="entry name" value="TRYPSIN_DOM"/>
    <property type="match status" value="1"/>
</dbReference>
<dbReference type="SMART" id="SM00020">
    <property type="entry name" value="Tryp_SPc"/>
    <property type="match status" value="1"/>
</dbReference>
<dbReference type="Pfam" id="PF00089">
    <property type="entry name" value="Trypsin"/>
    <property type="match status" value="1"/>
</dbReference>
<dbReference type="GO" id="GO:0006508">
    <property type="term" value="P:proteolysis"/>
    <property type="evidence" value="ECO:0007669"/>
    <property type="project" value="UniProtKB-KW"/>
</dbReference>
<accession>A0A9Q0S876</accession>
<keyword evidence="1" id="KW-1015">Disulfide bond</keyword>
<dbReference type="PROSITE" id="PS00135">
    <property type="entry name" value="TRYPSIN_SER"/>
    <property type="match status" value="1"/>
</dbReference>
<gene>
    <name evidence="7" type="primary">CTRB1_0</name>
    <name evidence="7" type="ORF">Bhyg_04199</name>
</gene>
<keyword evidence="5" id="KW-0732">Signal</keyword>
<feature type="signal peptide" evidence="5">
    <location>
        <begin position="1"/>
        <end position="17"/>
    </location>
</feature>
<dbReference type="InterPro" id="IPR033116">
    <property type="entry name" value="TRYPSIN_SER"/>
</dbReference>
<dbReference type="InterPro" id="IPR001314">
    <property type="entry name" value="Peptidase_S1A"/>
</dbReference>
<dbReference type="PRINTS" id="PR00722">
    <property type="entry name" value="CHYMOTRYPSIN"/>
</dbReference>
<reference evidence="7" key="1">
    <citation type="submission" date="2022-07" db="EMBL/GenBank/DDBJ databases">
        <authorList>
            <person name="Trinca V."/>
            <person name="Uliana J.V.C."/>
            <person name="Torres T.T."/>
            <person name="Ward R.J."/>
            <person name="Monesi N."/>
        </authorList>
    </citation>
    <scope>NUCLEOTIDE SEQUENCE</scope>
    <source>
        <strain evidence="7">HSMRA1968</strain>
        <tissue evidence="7">Whole embryos</tissue>
    </source>
</reference>
<organism evidence="7 8">
    <name type="scientific">Pseudolycoriella hygida</name>
    <dbReference type="NCBI Taxonomy" id="35572"/>
    <lineage>
        <taxon>Eukaryota</taxon>
        <taxon>Metazoa</taxon>
        <taxon>Ecdysozoa</taxon>
        <taxon>Arthropoda</taxon>
        <taxon>Hexapoda</taxon>
        <taxon>Insecta</taxon>
        <taxon>Pterygota</taxon>
        <taxon>Neoptera</taxon>
        <taxon>Endopterygota</taxon>
        <taxon>Diptera</taxon>
        <taxon>Nematocera</taxon>
        <taxon>Sciaroidea</taxon>
        <taxon>Sciaridae</taxon>
        <taxon>Pseudolycoriella</taxon>
    </lineage>
</organism>
<keyword evidence="2" id="KW-0325">Glycoprotein</keyword>
<evidence type="ECO:0000256" key="5">
    <source>
        <dbReference type="SAM" id="SignalP"/>
    </source>
</evidence>
<evidence type="ECO:0000313" key="8">
    <source>
        <dbReference type="Proteomes" id="UP001151699"/>
    </source>
</evidence>
<name>A0A9Q0S876_9DIPT</name>
<keyword evidence="8" id="KW-1185">Reference proteome</keyword>
<comment type="similarity">
    <text evidence="3">Belongs to the peptidase S1 family. CLIP subfamily.</text>
</comment>
<keyword evidence="4" id="KW-0720">Serine protease</keyword>
<feature type="chain" id="PRO_5040352250" evidence="5">
    <location>
        <begin position="18"/>
        <end position="307"/>
    </location>
</feature>
<dbReference type="OrthoDB" id="5565075at2759"/>
<evidence type="ECO:0000313" key="7">
    <source>
        <dbReference type="EMBL" id="KAJ6648967.1"/>
    </source>
</evidence>
<dbReference type="PROSITE" id="PS00134">
    <property type="entry name" value="TRYPSIN_HIS"/>
    <property type="match status" value="1"/>
</dbReference>
<evidence type="ECO:0000256" key="4">
    <source>
        <dbReference type="RuleBase" id="RU363034"/>
    </source>
</evidence>
<evidence type="ECO:0000256" key="3">
    <source>
        <dbReference type="ARBA" id="ARBA00024195"/>
    </source>
</evidence>
<keyword evidence="4" id="KW-0645">Protease</keyword>
<dbReference type="InterPro" id="IPR001254">
    <property type="entry name" value="Trypsin_dom"/>
</dbReference>
<dbReference type="AlphaFoldDB" id="A0A9Q0S876"/>
<sequence length="307" mass="33355">MKFFVLVFALLATSSFADEFQNADPIDWSTVKPIVFFRKFWDDKAPELRPQESFFENYERRAKQPNGRIVGGQIAQPHQFPYQVALLTFLPSLNGTGFCGGSLVGTRTVLTAAHCVDGGSHGTSIFGAHFFANANEPNQRRIEFTSAHILMHPSWNPALVQNDVAVIQLPTVVPLIPQVIRAAILPTAEMTYDFAGEDAVASGWGVFSSDNPVVSDVLRYVYDNIITIPQCTLSTIGIAGPNNICMTGTQNRGVCNGDSGGPLTVRRSDASMHVGIASFVVASCHNTLPSVFVRTTSFLDWIGANTV</sequence>
<evidence type="ECO:0000256" key="2">
    <source>
        <dbReference type="ARBA" id="ARBA00023180"/>
    </source>
</evidence>
<protein>
    <submittedName>
        <fullName evidence="7">Chymotrypsin BI</fullName>
    </submittedName>
</protein>
<feature type="domain" description="Peptidase S1" evidence="6">
    <location>
        <begin position="69"/>
        <end position="307"/>
    </location>
</feature>
<dbReference type="Proteomes" id="UP001151699">
    <property type="component" value="Chromosome A"/>
</dbReference>
<evidence type="ECO:0000256" key="1">
    <source>
        <dbReference type="ARBA" id="ARBA00023157"/>
    </source>
</evidence>
<keyword evidence="4" id="KW-0378">Hydrolase</keyword>
<dbReference type="PANTHER" id="PTHR24256">
    <property type="entry name" value="TRYPTASE-RELATED"/>
    <property type="match status" value="1"/>
</dbReference>
<dbReference type="CDD" id="cd00190">
    <property type="entry name" value="Tryp_SPc"/>
    <property type="match status" value="1"/>
</dbReference>
<dbReference type="SUPFAM" id="SSF50494">
    <property type="entry name" value="Trypsin-like serine proteases"/>
    <property type="match status" value="1"/>
</dbReference>
<dbReference type="EMBL" id="WJQU01000001">
    <property type="protein sequence ID" value="KAJ6648967.1"/>
    <property type="molecule type" value="Genomic_DNA"/>
</dbReference>
<comment type="caution">
    <text evidence="7">The sequence shown here is derived from an EMBL/GenBank/DDBJ whole genome shotgun (WGS) entry which is preliminary data.</text>
</comment>
<dbReference type="GO" id="GO:0004252">
    <property type="term" value="F:serine-type endopeptidase activity"/>
    <property type="evidence" value="ECO:0007669"/>
    <property type="project" value="InterPro"/>
</dbReference>
<dbReference type="InterPro" id="IPR009003">
    <property type="entry name" value="Peptidase_S1_PA"/>
</dbReference>